<feature type="domain" description="TraD/TraG TraM recognition site" evidence="9">
    <location>
        <begin position="771"/>
        <end position="886"/>
    </location>
</feature>
<feature type="compositionally biased region" description="Acidic residues" evidence="7">
    <location>
        <begin position="1017"/>
        <end position="1037"/>
    </location>
</feature>
<dbReference type="InterPro" id="IPR003688">
    <property type="entry name" value="TraG/VirD4"/>
</dbReference>
<evidence type="ECO:0000256" key="3">
    <source>
        <dbReference type="ARBA" id="ARBA00022475"/>
    </source>
</evidence>
<evidence type="ECO:0000259" key="9">
    <source>
        <dbReference type="Pfam" id="PF12696"/>
    </source>
</evidence>
<keyword evidence="6 8" id="KW-0472">Membrane</keyword>
<dbReference type="InterPro" id="IPR032689">
    <property type="entry name" value="TraG-D_C"/>
</dbReference>
<dbReference type="Pfam" id="PF12696">
    <property type="entry name" value="TraG-D_C"/>
    <property type="match status" value="1"/>
</dbReference>
<sequence length="1037" mass="118574">MSSIKLLIDWLLTFAFSSWLNGLLSLSVIGYLTYKFYHWYKLPLSRFIKTIRYWSGHPQELKSNLSPKRLSQKVKQKGPKEVARLIFWPVTWLFLLVLNGFVRLTYQVRQFFFRTFSKEGRESNRFNREMKPFLRFRTYRSVVNMGLVFSLSALFLTCYAVSVIRAINHFLYQSVTSHLDLVQFNWSSILLSRLFYFEAFKIAPILALPLFAIGLYMAWRSAWVNFEQYRDYNNNEKGNDRFTTINEVKRQYKAIPNKTKTYPGRGGFPVMHLRKNSLPGLTLGSQMLWQNRKLSSWLSNCQRFLGNFSTPSGTYFIDDGTVNVLSAGMTRSGKGEGWITTTIEMNSRAEFQPSMIIGDPKGEHYQSEYETLRKRGYDVDVLSYLNIDYSMSYQPLQLAINAAKKGYYEKTQSYINSVAESIYRHTKPGAGNGNAKYFEDSSIALFTAVSMALLDRAHETVKNGEEDAWSTVTIRNIAKFMTNLGSETVYMDSDGNLIDNPTQDMIVERCSKITAYFDNLQKVNQVQFSKFREQAILAFASSNFAVGETQGNIYSSVMSGINLYLQDNIAKMTSMNSVDLASFGFPRRLVIYFKSSTNKELANSYAYRKAKVTIKSTKNFAGMTKETIHVDHQAADVDGYGYLNLVIEPKLPNRFTIMIDFEDEVFEIAAQKVYQCHEGTKRYILDEYTKQPILNRIDLSILSQPVGSLLETSDIDLVYSDKPKAIFLVTPPNKTEYNALISLFLDQLFNVNAELAGMAPGRKCVNQIIQILDEFTNLPAIPNMDTKISINLGLNILYYLWVQNFEQLDEKYGEKIAQTIKDNCSLQVYIKSKGKTTEYFSRESGHKTITVRNRSSNILGDEANPNVNVQQDKQELLDKSQLAKLQEGEALILRGVKARDKMGFKVTTYPIFLTGKTAMPMRYMFLQDEFDQTKSFSDIPVDSPHRHLDLQDVAVPADQALDNLISWRMLLLNPMRQGEAPKLAPRKRPIATQFETYEEQVASHVASVLGGDVALPAEEEAPSFEDDWDLEDMSDVL</sequence>
<evidence type="ECO:0000256" key="5">
    <source>
        <dbReference type="ARBA" id="ARBA00022989"/>
    </source>
</evidence>
<protein>
    <submittedName>
        <fullName evidence="10">Conjugal transfer protein TraG</fullName>
    </submittedName>
</protein>
<evidence type="ECO:0000256" key="1">
    <source>
        <dbReference type="ARBA" id="ARBA00004651"/>
    </source>
</evidence>
<dbReference type="SUPFAM" id="SSF52540">
    <property type="entry name" value="P-loop containing nucleoside triphosphate hydrolases"/>
    <property type="match status" value="1"/>
</dbReference>
<feature type="transmembrane region" description="Helical" evidence="8">
    <location>
        <begin position="7"/>
        <end position="34"/>
    </location>
</feature>
<gene>
    <name evidence="10" type="ORF">DK182_08945</name>
</gene>
<dbReference type="NCBIfam" id="NF045973">
    <property type="entry name" value="conju_CD1115"/>
    <property type="match status" value="1"/>
</dbReference>
<dbReference type="EMBL" id="CP029490">
    <property type="protein sequence ID" value="AWN21443.1"/>
    <property type="molecule type" value="Genomic_DNA"/>
</dbReference>
<keyword evidence="5 8" id="KW-1133">Transmembrane helix</keyword>
<feature type="transmembrane region" description="Helical" evidence="8">
    <location>
        <begin position="85"/>
        <end position="106"/>
    </location>
</feature>
<accession>A0ABM6W6T6</accession>
<evidence type="ECO:0000313" key="10">
    <source>
        <dbReference type="EMBL" id="AWN21443.1"/>
    </source>
</evidence>
<dbReference type="Pfam" id="PF02534">
    <property type="entry name" value="T4SS-DNA_transf"/>
    <property type="match status" value="1"/>
</dbReference>
<dbReference type="PANTHER" id="PTHR37937:SF1">
    <property type="entry name" value="CONJUGATIVE TRANSFER: DNA TRANSPORT"/>
    <property type="match status" value="1"/>
</dbReference>
<evidence type="ECO:0000256" key="4">
    <source>
        <dbReference type="ARBA" id="ARBA00022692"/>
    </source>
</evidence>
<feature type="region of interest" description="Disordered" evidence="7">
    <location>
        <begin position="1016"/>
        <end position="1037"/>
    </location>
</feature>
<reference evidence="10 11" key="1">
    <citation type="submission" date="2018-05" db="EMBL/GenBank/DDBJ databases">
        <title>Complete genome sequences of Streptococcus sobrinus.</title>
        <authorList>
            <person name="Sales M."/>
            <person name="Jensen P.A."/>
        </authorList>
    </citation>
    <scope>NUCLEOTIDE SEQUENCE [LARGE SCALE GENOMIC DNA]</scope>
    <source>
        <strain evidence="10 11">SL1</strain>
    </source>
</reference>
<evidence type="ECO:0000313" key="11">
    <source>
        <dbReference type="Proteomes" id="UP000245369"/>
    </source>
</evidence>
<keyword evidence="4 8" id="KW-0812">Transmembrane</keyword>
<evidence type="ECO:0000256" key="2">
    <source>
        <dbReference type="ARBA" id="ARBA00008806"/>
    </source>
</evidence>
<dbReference type="Proteomes" id="UP000245369">
    <property type="component" value="Chromosome"/>
</dbReference>
<dbReference type="CDD" id="cd01127">
    <property type="entry name" value="TrwB_TraG_TraD_VirD4"/>
    <property type="match status" value="1"/>
</dbReference>
<feature type="transmembrane region" description="Helical" evidence="8">
    <location>
        <begin position="142"/>
        <end position="164"/>
    </location>
</feature>
<proteinExistence type="inferred from homology"/>
<dbReference type="RefSeq" id="WP_002960228.1">
    <property type="nucleotide sequence ID" value="NZ_CP029490.1"/>
</dbReference>
<evidence type="ECO:0000256" key="7">
    <source>
        <dbReference type="SAM" id="MobiDB-lite"/>
    </source>
</evidence>
<dbReference type="InterPro" id="IPR051539">
    <property type="entry name" value="T4SS-coupling_protein"/>
</dbReference>
<keyword evidence="11" id="KW-1185">Reference proteome</keyword>
<evidence type="ECO:0000256" key="6">
    <source>
        <dbReference type="ARBA" id="ARBA00023136"/>
    </source>
</evidence>
<dbReference type="InterPro" id="IPR027417">
    <property type="entry name" value="P-loop_NTPase"/>
</dbReference>
<comment type="subcellular location">
    <subcellularLocation>
        <location evidence="1">Cell membrane</location>
        <topology evidence="1">Multi-pass membrane protein</topology>
    </subcellularLocation>
</comment>
<feature type="transmembrane region" description="Helical" evidence="8">
    <location>
        <begin position="199"/>
        <end position="219"/>
    </location>
</feature>
<dbReference type="Gene3D" id="3.40.50.300">
    <property type="entry name" value="P-loop containing nucleotide triphosphate hydrolases"/>
    <property type="match status" value="1"/>
</dbReference>
<dbReference type="PANTHER" id="PTHR37937">
    <property type="entry name" value="CONJUGATIVE TRANSFER: DNA TRANSPORT"/>
    <property type="match status" value="1"/>
</dbReference>
<keyword evidence="3" id="KW-1003">Cell membrane</keyword>
<name>A0ABM6W6T6_9STRE</name>
<evidence type="ECO:0000256" key="8">
    <source>
        <dbReference type="SAM" id="Phobius"/>
    </source>
</evidence>
<comment type="similarity">
    <text evidence="2">Belongs to the VirD4/TraG family.</text>
</comment>
<dbReference type="GeneID" id="93924631"/>
<organism evidence="10 11">
    <name type="scientific">Streptococcus sobrinus</name>
    <dbReference type="NCBI Taxonomy" id="1310"/>
    <lineage>
        <taxon>Bacteria</taxon>
        <taxon>Bacillati</taxon>
        <taxon>Bacillota</taxon>
        <taxon>Bacilli</taxon>
        <taxon>Lactobacillales</taxon>
        <taxon>Streptococcaceae</taxon>
        <taxon>Streptococcus</taxon>
    </lineage>
</organism>